<dbReference type="OMA" id="SRFITEC"/>
<dbReference type="Gramene" id="ESW30721">
    <property type="protein sequence ID" value="ESW30721"/>
    <property type="gene ID" value="PHAVU_002G177000g"/>
</dbReference>
<keyword evidence="3" id="KW-0012">Acyltransferase</keyword>
<evidence type="ECO:0000256" key="3">
    <source>
        <dbReference type="ARBA" id="ARBA00023315"/>
    </source>
</evidence>
<dbReference type="Gene3D" id="3.30.559.10">
    <property type="entry name" value="Chloramphenicol acetyltransferase-like domain"/>
    <property type="match status" value="2"/>
</dbReference>
<dbReference type="eggNOG" id="ENOG502QYCI">
    <property type="taxonomic scope" value="Eukaryota"/>
</dbReference>
<dbReference type="GO" id="GO:0016746">
    <property type="term" value="F:acyltransferase activity"/>
    <property type="evidence" value="ECO:0007669"/>
    <property type="project" value="UniProtKB-KW"/>
</dbReference>
<dbReference type="PANTHER" id="PTHR31623">
    <property type="entry name" value="F21J9.9"/>
    <property type="match status" value="1"/>
</dbReference>
<sequence length="449" mass="50943">MNKRVRSESNEKMELVSRETIKPSIATPPHLKIYPLCFIDNIVFRNYIPILLFYSANHHSKNHHESKISTLKKSLSQVLSRYYPFAGMLRDQLSIECNDQGVSFLVTSFACNLSSILHNPNHASFHRLFPDQLQWKPMEPTSTIVAIQINCFACGGIVISVCMCHKVADAATLCNFINDWAMFSRQNQDQQEEQEKLLSSLPFPVPGASFLPQENLPVFPETAFVKNDTVCRRFVFEGAKIDSLKAMVSSRDVHNPTRVEVVSALIYNRAVSSLGLTFKTMPFRTAVNLRNRTVPPLPEKSLGNLVWFLFVSNLGEETELQELVVKMKQGLREFRDTFGKKFGGKNKDSRFITECLEQATRVPEGGGCVESLVCCASWCRFPMYEADFGWGKPVWFSTSECPVKNSVVLMDTRDGEGIEALVNMEEHDMAKFERDFHLLQYASLNPLVQ</sequence>
<dbReference type="EMBL" id="CM002289">
    <property type="protein sequence ID" value="ESW30721.1"/>
    <property type="molecule type" value="Genomic_DNA"/>
</dbReference>
<dbReference type="Pfam" id="PF02458">
    <property type="entry name" value="Transferase"/>
    <property type="match status" value="1"/>
</dbReference>
<dbReference type="STRING" id="3885.V7CP85"/>
<gene>
    <name evidence="4" type="ORF">PHAVU_002G177000g</name>
</gene>
<keyword evidence="5" id="KW-1185">Reference proteome</keyword>
<proteinExistence type="inferred from homology"/>
<dbReference type="InterPro" id="IPR023213">
    <property type="entry name" value="CAT-like_dom_sf"/>
</dbReference>
<dbReference type="AlphaFoldDB" id="V7CP85"/>
<evidence type="ECO:0000256" key="2">
    <source>
        <dbReference type="ARBA" id="ARBA00022679"/>
    </source>
</evidence>
<dbReference type="OrthoDB" id="671439at2759"/>
<evidence type="ECO:0000313" key="4">
    <source>
        <dbReference type="EMBL" id="ESW30721.1"/>
    </source>
</evidence>
<dbReference type="PANTHER" id="PTHR31623:SF122">
    <property type="entry name" value="HXXXD-TYPE ACYL-TRANSFERASE FAMILY PROTEIN"/>
    <property type="match status" value="1"/>
</dbReference>
<accession>V7CP85</accession>
<evidence type="ECO:0000256" key="1">
    <source>
        <dbReference type="ARBA" id="ARBA00009861"/>
    </source>
</evidence>
<evidence type="ECO:0000313" key="5">
    <source>
        <dbReference type="Proteomes" id="UP000000226"/>
    </source>
</evidence>
<organism evidence="4 5">
    <name type="scientific">Phaseolus vulgaris</name>
    <name type="common">Kidney bean</name>
    <name type="synonym">French bean</name>
    <dbReference type="NCBI Taxonomy" id="3885"/>
    <lineage>
        <taxon>Eukaryota</taxon>
        <taxon>Viridiplantae</taxon>
        <taxon>Streptophyta</taxon>
        <taxon>Embryophyta</taxon>
        <taxon>Tracheophyta</taxon>
        <taxon>Spermatophyta</taxon>
        <taxon>Magnoliopsida</taxon>
        <taxon>eudicotyledons</taxon>
        <taxon>Gunneridae</taxon>
        <taxon>Pentapetalae</taxon>
        <taxon>rosids</taxon>
        <taxon>fabids</taxon>
        <taxon>Fabales</taxon>
        <taxon>Fabaceae</taxon>
        <taxon>Papilionoideae</taxon>
        <taxon>50 kb inversion clade</taxon>
        <taxon>NPAAA clade</taxon>
        <taxon>indigoferoid/millettioid clade</taxon>
        <taxon>Phaseoleae</taxon>
        <taxon>Phaseolus</taxon>
    </lineage>
</organism>
<protein>
    <submittedName>
        <fullName evidence="4">Uncharacterized protein</fullName>
    </submittedName>
</protein>
<dbReference type="Proteomes" id="UP000000226">
    <property type="component" value="Chromosome 2"/>
</dbReference>
<reference evidence="5" key="1">
    <citation type="journal article" date="2014" name="Nat. Genet.">
        <title>A reference genome for common bean and genome-wide analysis of dual domestications.</title>
        <authorList>
            <person name="Schmutz J."/>
            <person name="McClean P.E."/>
            <person name="Mamidi S."/>
            <person name="Wu G.A."/>
            <person name="Cannon S.B."/>
            <person name="Grimwood J."/>
            <person name="Jenkins J."/>
            <person name="Shu S."/>
            <person name="Song Q."/>
            <person name="Chavarro C."/>
            <person name="Torres-Torres M."/>
            <person name="Geffroy V."/>
            <person name="Moghaddam S.M."/>
            <person name="Gao D."/>
            <person name="Abernathy B."/>
            <person name="Barry K."/>
            <person name="Blair M."/>
            <person name="Brick M.A."/>
            <person name="Chovatia M."/>
            <person name="Gepts P."/>
            <person name="Goodstein D.M."/>
            <person name="Gonzales M."/>
            <person name="Hellsten U."/>
            <person name="Hyten D.L."/>
            <person name="Jia G."/>
            <person name="Kelly J.D."/>
            <person name="Kudrna D."/>
            <person name="Lee R."/>
            <person name="Richard M.M."/>
            <person name="Miklas P.N."/>
            <person name="Osorno J.M."/>
            <person name="Rodrigues J."/>
            <person name="Thareau V."/>
            <person name="Urrea C.A."/>
            <person name="Wang M."/>
            <person name="Yu Y."/>
            <person name="Zhang M."/>
            <person name="Wing R.A."/>
            <person name="Cregan P.B."/>
            <person name="Rokhsar D.S."/>
            <person name="Jackson S.A."/>
        </authorList>
    </citation>
    <scope>NUCLEOTIDE SEQUENCE [LARGE SCALE GENOMIC DNA]</scope>
    <source>
        <strain evidence="5">cv. G19833</strain>
    </source>
</reference>
<keyword evidence="2" id="KW-0808">Transferase</keyword>
<comment type="similarity">
    <text evidence="1">Belongs to the plant acyltransferase family.</text>
</comment>
<name>V7CP85_PHAVU</name>